<name>A0ACC3MDL4_9PEZI</name>
<reference evidence="1" key="1">
    <citation type="submission" date="2023-07" db="EMBL/GenBank/DDBJ databases">
        <title>Black Yeasts Isolated from many extreme environments.</title>
        <authorList>
            <person name="Coleine C."/>
            <person name="Stajich J.E."/>
            <person name="Selbmann L."/>
        </authorList>
    </citation>
    <scope>NUCLEOTIDE SEQUENCE</scope>
    <source>
        <strain evidence="1">CCFEE 5714</strain>
    </source>
</reference>
<dbReference type="EMBL" id="JAUTXU010000347">
    <property type="protein sequence ID" value="KAK3684401.1"/>
    <property type="molecule type" value="Genomic_DNA"/>
</dbReference>
<evidence type="ECO:0000313" key="1">
    <source>
        <dbReference type="EMBL" id="KAK3684401.1"/>
    </source>
</evidence>
<evidence type="ECO:0000313" key="2">
    <source>
        <dbReference type="Proteomes" id="UP001281147"/>
    </source>
</evidence>
<protein>
    <submittedName>
        <fullName evidence="1">Uncharacterized protein</fullName>
    </submittedName>
</protein>
<gene>
    <name evidence="1" type="ORF">LTR37_020307</name>
</gene>
<dbReference type="Proteomes" id="UP001281147">
    <property type="component" value="Unassembled WGS sequence"/>
</dbReference>
<sequence length="1074" mass="122566">MLSIKPSSSSWMVPGNFNSHLSAIIWIVQLLVFYDSARQELLGEGQTLSLVKQFCETNLQQTVDTPLGEILRWRLLLFRISKDSVGTHQATWDENEEVLKYKDTELQMDYIPTLLVSEYRECQRYLYEDLMIGTKTFRHIQASALKDSMDVDTVGWSFCQHRDNRALLEGSDRILLSAIEQSEPLCKLFLVKGSGAHGAMTWRESALASYEATVQEFLKRWAVLAHIEGGPPLRESGFFSITWKNTQRNRSIYVHLKRVMIHTTYDKSQQQKGRFRDNIRFLSDHVADLLLDYLVYVIPLRQIFLRRSSPKALLSLYLWSKDGKVWPDTKLTRCLEAASDRAQIPRLHISNWRQMTVAIVKTKFASQIGVFEVDADDEGAEEMEQDIRIPTKMRNHKVRTANRAYANQNGANFGNVWDGLIRMGLRASTLWQDFWGVNVVLRDKKRPAVDSTAPSLTKRVAMGVYRPRKPWSTEALLGGVRELYGNEAMEWKSAEQEQALALIMTWTEQVVVILPTGAGKSLLFMLPCSLPGAGITILVVPLVSSGSDLLRRLTELRIEHMVWLPGERRETSLVMVTVEAAATADFRAYAQALIDQQKLDRIVVDECHLTVTAATYRESIIDLTAIRVLRTQFVYLTATLSPSMQAEFEERNYLVHPKIVRAPRNWPNIFYTVRKARTGRGSLLEQATAEARRMIGRIDLFDRSRDKIVLYTQTRDEAGELANLIGCAVYTAKSGTTEEKNEALETWTRSCSQACIVATAALAEGFDYAHVRMVINVNEPESIVLFAQESGRASRDGQPAYSLVLLPSNWKAPVDAPDRVEECCLPATRDSGLRRQRERRAMQRYLRQEQCFRTSLSEHLDDPGNRRWCMTDDVPCDICTTSHNVPIGPAIPKNENPSHQPHTGATAIHRARLAEQTELARYVEDLLAIRGSCCFCRAAGQRWDHPFSSCDRRFDVFRQRDEARRRHKERGREWLQPYSACFWCWNPQSVCPRADFEANKQGQKCENGDVVLPLCYGMYERTGSYGWLQQCFGRDFENRESYLDWLGEASSFGGGKAIQSVRVAAEALRDYHLF</sequence>
<proteinExistence type="predicted"/>
<comment type="caution">
    <text evidence="1">The sequence shown here is derived from an EMBL/GenBank/DDBJ whole genome shotgun (WGS) entry which is preliminary data.</text>
</comment>
<keyword evidence="2" id="KW-1185">Reference proteome</keyword>
<accession>A0ACC3MDL4</accession>
<organism evidence="1 2">
    <name type="scientific">Vermiconidia calcicola</name>
    <dbReference type="NCBI Taxonomy" id="1690605"/>
    <lineage>
        <taxon>Eukaryota</taxon>
        <taxon>Fungi</taxon>
        <taxon>Dikarya</taxon>
        <taxon>Ascomycota</taxon>
        <taxon>Pezizomycotina</taxon>
        <taxon>Dothideomycetes</taxon>
        <taxon>Dothideomycetidae</taxon>
        <taxon>Mycosphaerellales</taxon>
        <taxon>Extremaceae</taxon>
        <taxon>Vermiconidia</taxon>
    </lineage>
</organism>